<accession>A0AAW3ZEW6</accession>
<evidence type="ECO:0000313" key="4">
    <source>
        <dbReference type="Proteomes" id="UP000613768"/>
    </source>
</evidence>
<keyword evidence="1" id="KW-1133">Transmembrane helix</keyword>
<organism evidence="3 4">
    <name type="scientific">Pseudomarimonas arenosa</name>
    <dbReference type="NCBI Taxonomy" id="2774145"/>
    <lineage>
        <taxon>Bacteria</taxon>
        <taxon>Pseudomonadati</taxon>
        <taxon>Pseudomonadota</taxon>
        <taxon>Gammaproteobacteria</taxon>
        <taxon>Lysobacterales</taxon>
        <taxon>Lysobacteraceae</taxon>
        <taxon>Pseudomarimonas</taxon>
    </lineage>
</organism>
<keyword evidence="2" id="KW-0732">Signal</keyword>
<proteinExistence type="predicted"/>
<feature type="chain" id="PRO_5043632729" evidence="2">
    <location>
        <begin position="31"/>
        <end position="127"/>
    </location>
</feature>
<sequence length="127" mass="13488">MRAAHPLIVRASVAFGAFSLAAATALSAYAAHGLDSVDQPRAFTAAAMLGLHGLGLLALNSFGQGRLLNLVRWSIMLGSCLFVGSLLAALFWQWRAQWAPFGGSLLILAWLLAIPAVWRASAAKRED</sequence>
<comment type="caution">
    <text evidence="3">The sequence shown here is derived from an EMBL/GenBank/DDBJ whole genome shotgun (WGS) entry which is preliminary data.</text>
</comment>
<feature type="transmembrane region" description="Helical" evidence="1">
    <location>
        <begin position="43"/>
        <end position="63"/>
    </location>
</feature>
<feature type="signal peptide" evidence="2">
    <location>
        <begin position="1"/>
        <end position="30"/>
    </location>
</feature>
<name>A0AAW3ZEW6_9GAMM</name>
<gene>
    <name evidence="3" type="ORF">IFO71_02920</name>
</gene>
<dbReference type="Pfam" id="PF04241">
    <property type="entry name" value="DUF423"/>
    <property type="match status" value="1"/>
</dbReference>
<keyword evidence="1" id="KW-0472">Membrane</keyword>
<keyword evidence="4" id="KW-1185">Reference proteome</keyword>
<keyword evidence="1" id="KW-0812">Transmembrane</keyword>
<dbReference type="AlphaFoldDB" id="A0AAW3ZEW6"/>
<dbReference type="InterPro" id="IPR006696">
    <property type="entry name" value="DUF423"/>
</dbReference>
<protein>
    <submittedName>
        <fullName evidence="3">DUF423 domain-containing protein</fullName>
    </submittedName>
</protein>
<evidence type="ECO:0000256" key="2">
    <source>
        <dbReference type="SAM" id="SignalP"/>
    </source>
</evidence>
<dbReference type="EMBL" id="JACYTR010000004">
    <property type="protein sequence ID" value="MBD8524683.1"/>
    <property type="molecule type" value="Genomic_DNA"/>
</dbReference>
<evidence type="ECO:0000313" key="3">
    <source>
        <dbReference type="EMBL" id="MBD8524683.1"/>
    </source>
</evidence>
<dbReference type="RefSeq" id="WP_192028036.1">
    <property type="nucleotide sequence ID" value="NZ_JACYTR010000004.1"/>
</dbReference>
<dbReference type="Proteomes" id="UP000613768">
    <property type="component" value="Unassembled WGS sequence"/>
</dbReference>
<evidence type="ECO:0000256" key="1">
    <source>
        <dbReference type="SAM" id="Phobius"/>
    </source>
</evidence>
<feature type="transmembrane region" description="Helical" evidence="1">
    <location>
        <begin position="98"/>
        <end position="118"/>
    </location>
</feature>
<feature type="transmembrane region" description="Helical" evidence="1">
    <location>
        <begin position="70"/>
        <end position="92"/>
    </location>
</feature>
<reference evidence="3 4" key="1">
    <citation type="submission" date="2020-09" db="EMBL/GenBank/DDBJ databases">
        <title>Pseudoxanthomonas sp. CAU 1598 isolated from sand of Yaerae Beach.</title>
        <authorList>
            <person name="Kim W."/>
        </authorList>
    </citation>
    <scope>NUCLEOTIDE SEQUENCE [LARGE SCALE GENOMIC DNA]</scope>
    <source>
        <strain evidence="3 4">CAU 1598</strain>
    </source>
</reference>